<keyword evidence="2" id="KW-1185">Reference proteome</keyword>
<dbReference type="Proteomes" id="UP000013964">
    <property type="component" value="Chromosome"/>
</dbReference>
<dbReference type="Gene3D" id="3.20.20.140">
    <property type="entry name" value="Metal-dependent hydrolases"/>
    <property type="match status" value="1"/>
</dbReference>
<dbReference type="HOGENOM" id="CLU_2234888_0_0_14"/>
<dbReference type="AlphaFoldDB" id="R4U0A0"/>
<proteinExistence type="predicted"/>
<name>R4U0A0_9MOLU</name>
<dbReference type="OrthoDB" id="9791620at2"/>
<sequence length="105" mass="12642">MRINLYQHTRAIKNGEHITRNLDIMDKTKVDLFISNLENWDVGIVFITNHNLFDLNQFNFFEDQLNEKNILLLPGIEINIKDNENNIHNMNILELMKYQKLEKWL</sequence>
<organism evidence="1 2">
    <name type="scientific">Spiroplasma chrysopicola DF-1</name>
    <dbReference type="NCBI Taxonomy" id="1276227"/>
    <lineage>
        <taxon>Bacteria</taxon>
        <taxon>Bacillati</taxon>
        <taxon>Mycoplasmatota</taxon>
        <taxon>Mollicutes</taxon>
        <taxon>Entomoplasmatales</taxon>
        <taxon>Spiroplasmataceae</taxon>
        <taxon>Spiroplasma</taxon>
    </lineage>
</organism>
<dbReference type="STRING" id="1276227.SCHRY_v1c00500"/>
<dbReference type="KEGG" id="scr:SCHRY_v1c00500"/>
<accession>R4U0A0</accession>
<evidence type="ECO:0000313" key="1">
    <source>
        <dbReference type="EMBL" id="AGM24637.1"/>
    </source>
</evidence>
<dbReference type="eggNOG" id="COG0613">
    <property type="taxonomic scope" value="Bacteria"/>
</dbReference>
<evidence type="ECO:0008006" key="3">
    <source>
        <dbReference type="Google" id="ProtNLM"/>
    </source>
</evidence>
<dbReference type="PATRIC" id="fig|1276227.3.peg.51"/>
<gene>
    <name evidence="1" type="ORF">SCHRY_v1c00500</name>
</gene>
<dbReference type="RefSeq" id="WP_016338464.1">
    <property type="nucleotide sequence ID" value="NC_021280.1"/>
</dbReference>
<reference evidence="1 2" key="1">
    <citation type="journal article" date="2013" name="Genome Biol. Evol.">
        <title>Complete genomes of two dipteran-associated spiroplasmas provided insights into the origin, dynamics, and impacts of viral invasion in spiroplasma.</title>
        <authorList>
            <person name="Ku C."/>
            <person name="Lo W.S."/>
            <person name="Chen L.L."/>
            <person name="Kuo C.H."/>
        </authorList>
    </citation>
    <scope>NUCLEOTIDE SEQUENCE [LARGE SCALE GENOMIC DNA]</scope>
    <source>
        <strain evidence="1 2">DF-1</strain>
    </source>
</reference>
<dbReference type="EMBL" id="CP005077">
    <property type="protein sequence ID" value="AGM24637.1"/>
    <property type="molecule type" value="Genomic_DNA"/>
</dbReference>
<evidence type="ECO:0000313" key="2">
    <source>
        <dbReference type="Proteomes" id="UP000013964"/>
    </source>
</evidence>
<protein>
    <recommendedName>
        <fullName evidence="3">PHP domain-containing protein</fullName>
    </recommendedName>
</protein>